<dbReference type="SUPFAM" id="SSF46785">
    <property type="entry name" value="Winged helix' DNA-binding domain"/>
    <property type="match status" value="1"/>
</dbReference>
<dbReference type="CDD" id="cd07377">
    <property type="entry name" value="WHTH_GntR"/>
    <property type="match status" value="1"/>
</dbReference>
<keyword evidence="8" id="KW-1185">Reference proteome</keyword>
<dbReference type="SMART" id="SM00345">
    <property type="entry name" value="HTH_GNTR"/>
    <property type="match status" value="1"/>
</dbReference>
<keyword evidence="5" id="KW-0804">Transcription</keyword>
<dbReference type="InterPro" id="IPR015421">
    <property type="entry name" value="PyrdxlP-dep_Trfase_major"/>
</dbReference>
<dbReference type="RefSeq" id="WP_249914193.1">
    <property type="nucleotide sequence ID" value="NZ_JAMGBB010000001.1"/>
</dbReference>
<dbReference type="InterPro" id="IPR015424">
    <property type="entry name" value="PyrdxlP-dep_Trfase"/>
</dbReference>
<dbReference type="PROSITE" id="PS50949">
    <property type="entry name" value="HTH_GNTR"/>
    <property type="match status" value="1"/>
</dbReference>
<name>A0ABT0S6F9_9SPHN</name>
<dbReference type="PRINTS" id="PR00035">
    <property type="entry name" value="HTHGNTR"/>
</dbReference>
<dbReference type="InterPro" id="IPR036390">
    <property type="entry name" value="WH_DNA-bd_sf"/>
</dbReference>
<feature type="domain" description="HTH gntR-type" evidence="6">
    <location>
        <begin position="25"/>
        <end position="93"/>
    </location>
</feature>
<dbReference type="EMBL" id="JAMGBB010000001">
    <property type="protein sequence ID" value="MCL6739716.1"/>
    <property type="molecule type" value="Genomic_DNA"/>
</dbReference>
<evidence type="ECO:0000259" key="6">
    <source>
        <dbReference type="PROSITE" id="PS50949"/>
    </source>
</evidence>
<keyword evidence="3" id="KW-0805">Transcription regulation</keyword>
<dbReference type="SUPFAM" id="SSF53383">
    <property type="entry name" value="PLP-dependent transferases"/>
    <property type="match status" value="1"/>
</dbReference>
<accession>A0ABT0S6F9</accession>
<evidence type="ECO:0000256" key="5">
    <source>
        <dbReference type="ARBA" id="ARBA00023163"/>
    </source>
</evidence>
<dbReference type="Pfam" id="PF00155">
    <property type="entry name" value="Aminotran_1_2"/>
    <property type="match status" value="1"/>
</dbReference>
<sequence length="481" mass="51977">MASRKIGASSLSRLMGGWHADAMRGPAYRQIRQALRLLILDGRLPIGVRLPGERNLADALDVSRTTVAAAYAELRDLGFVFSRHGSGSITRLPREQGNGPDQLQATAEIDFSIAALPAPSHVHAAYAEALAELPRHLPGIGYEPAGIADLRSAIAERYARSGVPTDPDQILVTQGAQQGLVLLLSLLARPGDPVVIDHPTYSKAIEAIRAASCQPIPVNLPQSGWDAEQYRSAMAQTGSRLSYLLPDFHNPTGRLMGAECRQKIAAVAASQRGHLIVDETMIDLWLDVPRPTSMAAFDRGDHVITLGSMGKSFWGGLRMGWVRASHDIIAALAASRAANDMGSPILEQLAATALLRRPDDILDERRQLIREQRDHLLKLVGEQLPDWRFERPPGGLCAWAELPRPLSSALAVAAHDLGIRIAPGGKYGIDGAFERFVRLPYALPKPVLSDVVERLAQAWREVAAGGHSSSAPAEPRLTEAI</sequence>
<evidence type="ECO:0000256" key="3">
    <source>
        <dbReference type="ARBA" id="ARBA00023015"/>
    </source>
</evidence>
<evidence type="ECO:0000256" key="1">
    <source>
        <dbReference type="ARBA" id="ARBA00005384"/>
    </source>
</evidence>
<evidence type="ECO:0000256" key="2">
    <source>
        <dbReference type="ARBA" id="ARBA00022898"/>
    </source>
</evidence>
<protein>
    <submittedName>
        <fullName evidence="7">PLP-dependent aminotransferase family protein</fullName>
    </submittedName>
</protein>
<keyword evidence="7" id="KW-0808">Transferase</keyword>
<proteinExistence type="inferred from homology"/>
<dbReference type="PANTHER" id="PTHR46577:SF1">
    <property type="entry name" value="HTH-TYPE TRANSCRIPTIONAL REGULATORY PROTEIN GABR"/>
    <property type="match status" value="1"/>
</dbReference>
<evidence type="ECO:0000313" key="8">
    <source>
        <dbReference type="Proteomes" id="UP001165383"/>
    </source>
</evidence>
<dbReference type="InterPro" id="IPR000524">
    <property type="entry name" value="Tscrpt_reg_HTH_GntR"/>
</dbReference>
<dbReference type="CDD" id="cd00609">
    <property type="entry name" value="AAT_like"/>
    <property type="match status" value="1"/>
</dbReference>
<dbReference type="InterPro" id="IPR051446">
    <property type="entry name" value="HTH_trans_reg/aminotransferase"/>
</dbReference>
<organism evidence="7 8">
    <name type="scientific">Sphingomonas brevis</name>
    <dbReference type="NCBI Taxonomy" id="2908206"/>
    <lineage>
        <taxon>Bacteria</taxon>
        <taxon>Pseudomonadati</taxon>
        <taxon>Pseudomonadota</taxon>
        <taxon>Alphaproteobacteria</taxon>
        <taxon>Sphingomonadales</taxon>
        <taxon>Sphingomonadaceae</taxon>
        <taxon>Sphingomonas</taxon>
    </lineage>
</organism>
<reference evidence="7" key="1">
    <citation type="submission" date="2022-05" db="EMBL/GenBank/DDBJ databases">
        <authorList>
            <person name="Jo J.-H."/>
            <person name="Im W.-T."/>
        </authorList>
    </citation>
    <scope>NUCLEOTIDE SEQUENCE</scope>
    <source>
        <strain evidence="7">RB56-2</strain>
    </source>
</reference>
<dbReference type="Gene3D" id="3.40.640.10">
    <property type="entry name" value="Type I PLP-dependent aspartate aminotransferase-like (Major domain)"/>
    <property type="match status" value="1"/>
</dbReference>
<dbReference type="InterPro" id="IPR036388">
    <property type="entry name" value="WH-like_DNA-bd_sf"/>
</dbReference>
<dbReference type="GO" id="GO:0008483">
    <property type="term" value="F:transaminase activity"/>
    <property type="evidence" value="ECO:0007669"/>
    <property type="project" value="UniProtKB-KW"/>
</dbReference>
<gene>
    <name evidence="7" type="ORF">LZ518_00980</name>
</gene>
<keyword evidence="4" id="KW-0238">DNA-binding</keyword>
<comment type="caution">
    <text evidence="7">The sequence shown here is derived from an EMBL/GenBank/DDBJ whole genome shotgun (WGS) entry which is preliminary data.</text>
</comment>
<evidence type="ECO:0000256" key="4">
    <source>
        <dbReference type="ARBA" id="ARBA00023125"/>
    </source>
</evidence>
<dbReference type="Proteomes" id="UP001165383">
    <property type="component" value="Unassembled WGS sequence"/>
</dbReference>
<dbReference type="Gene3D" id="1.10.10.10">
    <property type="entry name" value="Winged helix-like DNA-binding domain superfamily/Winged helix DNA-binding domain"/>
    <property type="match status" value="1"/>
</dbReference>
<keyword evidence="7" id="KW-0032">Aminotransferase</keyword>
<dbReference type="PANTHER" id="PTHR46577">
    <property type="entry name" value="HTH-TYPE TRANSCRIPTIONAL REGULATORY PROTEIN GABR"/>
    <property type="match status" value="1"/>
</dbReference>
<keyword evidence="2" id="KW-0663">Pyridoxal phosphate</keyword>
<dbReference type="Pfam" id="PF00392">
    <property type="entry name" value="GntR"/>
    <property type="match status" value="1"/>
</dbReference>
<comment type="similarity">
    <text evidence="1">In the C-terminal section; belongs to the class-I pyridoxal-phosphate-dependent aminotransferase family.</text>
</comment>
<dbReference type="InterPro" id="IPR004839">
    <property type="entry name" value="Aminotransferase_I/II_large"/>
</dbReference>
<evidence type="ECO:0000313" key="7">
    <source>
        <dbReference type="EMBL" id="MCL6739716.1"/>
    </source>
</evidence>